<evidence type="ECO:0000256" key="3">
    <source>
        <dbReference type="ARBA" id="ARBA00022737"/>
    </source>
</evidence>
<dbReference type="InterPro" id="IPR050687">
    <property type="entry name" value="Dynein_IC"/>
</dbReference>
<dbReference type="InterPro" id="IPR015943">
    <property type="entry name" value="WD40/YVTN_repeat-like_dom_sf"/>
</dbReference>
<dbReference type="eggNOG" id="KOG1587">
    <property type="taxonomic scope" value="Eukaryota"/>
</dbReference>
<dbReference type="SUPFAM" id="SSF50978">
    <property type="entry name" value="WD40 repeat-like"/>
    <property type="match status" value="1"/>
</dbReference>
<dbReference type="AlphaFoldDB" id="C5MIA9"/>
<dbReference type="PANTHER" id="PTHR12442">
    <property type="entry name" value="DYNEIN INTERMEDIATE CHAIN"/>
    <property type="match status" value="1"/>
</dbReference>
<evidence type="ECO:0000256" key="2">
    <source>
        <dbReference type="ARBA" id="ARBA00022574"/>
    </source>
</evidence>
<feature type="compositionally biased region" description="Low complexity" evidence="4">
    <location>
        <begin position="27"/>
        <end position="50"/>
    </location>
</feature>
<evidence type="ECO:0000313" key="5">
    <source>
        <dbReference type="EMBL" id="EER30403.1"/>
    </source>
</evidence>
<keyword evidence="3" id="KW-0677">Repeat</keyword>
<dbReference type="STRING" id="294747.C5MIA9"/>
<dbReference type="GO" id="GO:0045504">
    <property type="term" value="F:dynein heavy chain binding"/>
    <property type="evidence" value="ECO:0007669"/>
    <property type="project" value="TreeGrafter"/>
</dbReference>
<evidence type="ECO:0000313" key="6">
    <source>
        <dbReference type="Proteomes" id="UP000002037"/>
    </source>
</evidence>
<organism evidence="5 6">
    <name type="scientific">Candida tropicalis (strain ATCC MYA-3404 / T1)</name>
    <name type="common">Yeast</name>
    <dbReference type="NCBI Taxonomy" id="294747"/>
    <lineage>
        <taxon>Eukaryota</taxon>
        <taxon>Fungi</taxon>
        <taxon>Dikarya</taxon>
        <taxon>Ascomycota</taxon>
        <taxon>Saccharomycotina</taxon>
        <taxon>Pichiomycetes</taxon>
        <taxon>Debaryomycetaceae</taxon>
        <taxon>Candida/Lodderomyces clade</taxon>
        <taxon>Candida</taxon>
    </lineage>
</organism>
<dbReference type="GO" id="GO:0005868">
    <property type="term" value="C:cytoplasmic dynein complex"/>
    <property type="evidence" value="ECO:0007669"/>
    <property type="project" value="TreeGrafter"/>
</dbReference>
<gene>
    <name evidence="5" type="ORF">CTRG_05802</name>
</gene>
<keyword evidence="6" id="KW-1185">Reference proteome</keyword>
<dbReference type="EMBL" id="GG692404">
    <property type="protein sequence ID" value="EER30403.1"/>
    <property type="molecule type" value="Genomic_DNA"/>
</dbReference>
<protein>
    <submittedName>
        <fullName evidence="5">Uncharacterized protein</fullName>
    </submittedName>
</protein>
<keyword evidence="1" id="KW-0963">Cytoplasm</keyword>
<proteinExistence type="predicted"/>
<dbReference type="GeneID" id="8296726"/>
<dbReference type="InterPro" id="IPR036322">
    <property type="entry name" value="WD40_repeat_dom_sf"/>
</dbReference>
<reference evidence="5 6" key="1">
    <citation type="journal article" date="2009" name="Nature">
        <title>Evolution of pathogenicity and sexual reproduction in eight Candida genomes.</title>
        <authorList>
            <person name="Butler G."/>
            <person name="Rasmussen M.D."/>
            <person name="Lin M.F."/>
            <person name="Santos M.A."/>
            <person name="Sakthikumar S."/>
            <person name="Munro C.A."/>
            <person name="Rheinbay E."/>
            <person name="Grabherr M."/>
            <person name="Forche A."/>
            <person name="Reedy J.L."/>
            <person name="Agrafioti I."/>
            <person name="Arnaud M.B."/>
            <person name="Bates S."/>
            <person name="Brown A.J."/>
            <person name="Brunke S."/>
            <person name="Costanzo M.C."/>
            <person name="Fitzpatrick D.A."/>
            <person name="de Groot P.W."/>
            <person name="Harris D."/>
            <person name="Hoyer L.L."/>
            <person name="Hube B."/>
            <person name="Klis F.M."/>
            <person name="Kodira C."/>
            <person name="Lennard N."/>
            <person name="Logue M.E."/>
            <person name="Martin R."/>
            <person name="Neiman A.M."/>
            <person name="Nikolaou E."/>
            <person name="Quail M.A."/>
            <person name="Quinn J."/>
            <person name="Santos M.C."/>
            <person name="Schmitzberger F.F."/>
            <person name="Sherlock G."/>
            <person name="Shah P."/>
            <person name="Silverstein K.A."/>
            <person name="Skrzypek M.S."/>
            <person name="Soll D."/>
            <person name="Staggs R."/>
            <person name="Stansfield I."/>
            <person name="Stumpf M.P."/>
            <person name="Sudbery P.E."/>
            <person name="Srikantha T."/>
            <person name="Zeng Q."/>
            <person name="Berman J."/>
            <person name="Berriman M."/>
            <person name="Heitman J."/>
            <person name="Gow N.A."/>
            <person name="Lorenz M.C."/>
            <person name="Birren B.W."/>
            <person name="Kellis M."/>
            <person name="Cuomo C.A."/>
        </authorList>
    </citation>
    <scope>NUCLEOTIDE SEQUENCE [LARGE SCALE GENOMIC DNA]</scope>
    <source>
        <strain evidence="6">ATCC MYA-3404 / T1</strain>
    </source>
</reference>
<dbReference type="Gene3D" id="2.130.10.10">
    <property type="entry name" value="YVTN repeat-like/Quinoprotein amine dehydrogenase"/>
    <property type="match status" value="1"/>
</dbReference>
<dbReference type="KEGG" id="ctp:CTRG_05802"/>
<sequence length="514" mass="57879">MSTSSIDRQQLLEQKRQRLQELKQKRLLQQQQQQQSSTSLSLSLSPSPTREISPSFIGQPIRKSVDVSTQTQSDVSITVDSKDIIEKEVSKYDKAIQTSPPIEQDIHVDTIPDRNVQFNNKQEIHESELNEALTKSIKLVNKLHITNTIILDNGNQELKNGNTTSGIEKWATFDTKQSMVSIDINDNLLAIAFTKNITNDAIIYNINTPNLFPEYYLNSLSQIEILKFDKFNRNRIIGGLKNGGICIWELNDTQISLMPVLSTPLYTSLMNTVGKSIALHLSKIVFLKQLLIDGNVCIMSISQEGILNFWSTNLLAEPKMSFKIFNKEKNLDGFQINGGVYLGAEEVVGTGFISDVIVSANDGNLYNAKGDLVHENLCKSMTHCLKKLGNYIITSHSEWNLKLWNKDQVDSFKEIPVPYIVQDIVIRPIKSTLQFVTIGHSNLTNGKQVVDLWDLKKKLYSPIATIIETDDEIIKAAFNESGDKLVIIAKTNIIIYKIDESLKESNSNDFDKGI</sequence>
<dbReference type="GO" id="GO:0045503">
    <property type="term" value="F:dynein light chain binding"/>
    <property type="evidence" value="ECO:0007669"/>
    <property type="project" value="TreeGrafter"/>
</dbReference>
<evidence type="ECO:0000256" key="4">
    <source>
        <dbReference type="SAM" id="MobiDB-lite"/>
    </source>
</evidence>
<name>C5MIA9_CANTT</name>
<dbReference type="GO" id="GO:0010970">
    <property type="term" value="P:transport along microtubule"/>
    <property type="evidence" value="ECO:0007669"/>
    <property type="project" value="TreeGrafter"/>
</dbReference>
<feature type="region of interest" description="Disordered" evidence="4">
    <location>
        <begin position="23"/>
        <end position="58"/>
    </location>
</feature>
<evidence type="ECO:0000256" key="1">
    <source>
        <dbReference type="ARBA" id="ARBA00022490"/>
    </source>
</evidence>
<dbReference type="Proteomes" id="UP000002037">
    <property type="component" value="Unassembled WGS sequence"/>
</dbReference>
<dbReference type="OrthoDB" id="366230at2759"/>
<dbReference type="PANTHER" id="PTHR12442:SF22">
    <property type="entry name" value="CYTOPLASMIC DYNEIN 1 INTERMEDIATE CHAIN-RELATED"/>
    <property type="match status" value="1"/>
</dbReference>
<dbReference type="VEuPathDB" id="FungiDB:CTRG_05802"/>
<dbReference type="RefSeq" id="XP_002546324.1">
    <property type="nucleotide sequence ID" value="XM_002546278.1"/>
</dbReference>
<accession>C5MIA9</accession>
<keyword evidence="2" id="KW-0853">WD repeat</keyword>
<dbReference type="HOGENOM" id="CLU_035475_0_0_1"/>